<evidence type="ECO:0000313" key="2">
    <source>
        <dbReference type="Proteomes" id="UP000219252"/>
    </source>
</evidence>
<dbReference type="Proteomes" id="UP000219252">
    <property type="component" value="Unassembled WGS sequence"/>
</dbReference>
<proteinExistence type="predicted"/>
<protein>
    <submittedName>
        <fullName evidence="1">Uncharacterized protein</fullName>
    </submittedName>
</protein>
<sequence>MNPYETTKYLSDEDRKQLKDVLQQMLESNTKEEIEVALCQISKTVLH</sequence>
<dbReference type="RefSeq" id="WP_170949517.1">
    <property type="nucleotide sequence ID" value="NZ_OBQC01000013.1"/>
</dbReference>
<evidence type="ECO:0000313" key="1">
    <source>
        <dbReference type="EMBL" id="SOC42728.1"/>
    </source>
</evidence>
<dbReference type="EMBL" id="OBQC01000013">
    <property type="protein sequence ID" value="SOC42728.1"/>
    <property type="molecule type" value="Genomic_DNA"/>
</dbReference>
<organism evidence="1 2">
    <name type="scientific">Ureibacillus acetophenoni</name>
    <dbReference type="NCBI Taxonomy" id="614649"/>
    <lineage>
        <taxon>Bacteria</taxon>
        <taxon>Bacillati</taxon>
        <taxon>Bacillota</taxon>
        <taxon>Bacilli</taxon>
        <taxon>Bacillales</taxon>
        <taxon>Caryophanaceae</taxon>
        <taxon>Ureibacillus</taxon>
    </lineage>
</organism>
<dbReference type="AlphaFoldDB" id="A0A285UMV3"/>
<name>A0A285UMV3_9BACL</name>
<accession>A0A285UMV3</accession>
<keyword evidence="2" id="KW-1185">Reference proteome</keyword>
<reference evidence="2" key="1">
    <citation type="submission" date="2017-08" db="EMBL/GenBank/DDBJ databases">
        <authorList>
            <person name="Varghese N."/>
            <person name="Submissions S."/>
        </authorList>
    </citation>
    <scope>NUCLEOTIDE SEQUENCE [LARGE SCALE GENOMIC DNA]</scope>
    <source>
        <strain evidence="2">JC23</strain>
    </source>
</reference>
<gene>
    <name evidence="1" type="ORF">SAMN05877842_113100</name>
</gene>